<gene>
    <name evidence="2" type="ORF">PBIL07802_LOCUS28448</name>
</gene>
<feature type="domain" description="AAA-ATPase-like" evidence="1">
    <location>
        <begin position="79"/>
        <end position="332"/>
    </location>
</feature>
<dbReference type="InterPro" id="IPR012547">
    <property type="entry name" value="PDDEXK_9"/>
</dbReference>
<dbReference type="PANTHER" id="PTHR34825:SF1">
    <property type="entry name" value="AAA-ATPASE-LIKE DOMAIN-CONTAINING PROTEIN"/>
    <property type="match status" value="1"/>
</dbReference>
<dbReference type="PANTHER" id="PTHR34825">
    <property type="entry name" value="CONSERVED PROTEIN, WITH A WEAK D-GALACTARATE DEHYDRATASE/ALTRONATE HYDROLASE DOMAIN"/>
    <property type="match status" value="1"/>
</dbReference>
<protein>
    <recommendedName>
        <fullName evidence="1">AAA-ATPase-like domain-containing protein</fullName>
    </recommendedName>
</protein>
<reference evidence="2" key="1">
    <citation type="submission" date="2021-01" db="EMBL/GenBank/DDBJ databases">
        <authorList>
            <person name="Corre E."/>
            <person name="Pelletier E."/>
            <person name="Niang G."/>
            <person name="Scheremetjew M."/>
            <person name="Finn R."/>
            <person name="Kale V."/>
            <person name="Holt S."/>
            <person name="Cochrane G."/>
            <person name="Meng A."/>
            <person name="Brown T."/>
            <person name="Cohen L."/>
        </authorList>
    </citation>
    <scope>NUCLEOTIDE SEQUENCE</scope>
    <source>
        <strain evidence="2">NIES-2562</strain>
    </source>
</reference>
<dbReference type="Pfam" id="PF08011">
    <property type="entry name" value="PDDEXK_9"/>
    <property type="match status" value="1"/>
</dbReference>
<dbReference type="InterPro" id="IPR027417">
    <property type="entry name" value="P-loop_NTPase"/>
</dbReference>
<name>A0A7S3LVA0_9EUKA</name>
<dbReference type="InterPro" id="IPR018631">
    <property type="entry name" value="AAA-ATPase-like_dom"/>
</dbReference>
<dbReference type="Gene3D" id="3.40.50.300">
    <property type="entry name" value="P-loop containing nucleotide triphosphate hydrolases"/>
    <property type="match status" value="1"/>
</dbReference>
<dbReference type="Pfam" id="PF09820">
    <property type="entry name" value="AAA-ATPase_like"/>
    <property type="match status" value="1"/>
</dbReference>
<organism evidence="2">
    <name type="scientific">Palpitomonas bilix</name>
    <dbReference type="NCBI Taxonomy" id="652834"/>
    <lineage>
        <taxon>Eukaryota</taxon>
        <taxon>Eukaryota incertae sedis</taxon>
    </lineage>
</organism>
<proteinExistence type="predicted"/>
<accession>A0A7S3LVA0</accession>
<sequence>MFCSRLTESKDLHVSSMKTTKRVQHILEKRLKNVRGKPKELKKKGAKIRGMKSRGKRLKSEIRLVREGKKKVTDSIHFPVGVEHFHRLQFGKEQYSFIDRSLYLKDVLVSGVTNFLILRPRRTGKSLFLHMIESFAGIPEYIGEERSAQFGSLEIGVRVKELRARQETLSHKEKVELEDLNRTWSTRSAHPTIFLSFDTAKAPSTKTEAKSYVADIKTRISQVADSYRRIINLHKLPPMLAERLVEISTNKKECYWRTSLRDMCQILKAYYGKDTILLIDEYDSCLNFNIRGGMHAIVKIFLASLLTSALKDNAYLYKSVVMGGSRFIKNGLLSGLNNIDVSDVVNPGVFAPVFGFSDDEVQFLIKQKPECNVRLSEMREMYCGYVVGNAILYNPWSVMSCLHRNQLRPFWSSSACTNCILKKLRDDFDTLLEVAAFWKGEAKITIEVDQVDAVYDDDQIIFEDFFWVSLLQAGYVTVAESCDDNTQDIELKIPNGEMLRAFRNLLSGLAPSGKRSGCTKSVRAFVSSGNVDDLVLSVKKIILAASSKNLTLEQSYHNILFGMLYATLPDWIVSSEGESGHGFFDLCLIPTQKTQKMAVIIELKHQKNIDDEELELLAEKALKQINDKKYTNILQQYANVSTVLCLGLAFSKKKVKFSFQHENVQLSND</sequence>
<evidence type="ECO:0000313" key="2">
    <source>
        <dbReference type="EMBL" id="CAE0266109.1"/>
    </source>
</evidence>
<dbReference type="EMBL" id="HBIB01043559">
    <property type="protein sequence ID" value="CAE0266109.1"/>
    <property type="molecule type" value="Transcribed_RNA"/>
</dbReference>
<evidence type="ECO:0000259" key="1">
    <source>
        <dbReference type="Pfam" id="PF09820"/>
    </source>
</evidence>
<dbReference type="AlphaFoldDB" id="A0A7S3LVA0"/>